<dbReference type="InterPro" id="IPR044068">
    <property type="entry name" value="CB"/>
</dbReference>
<gene>
    <name evidence="7" type="ORF">KZZ10_08075</name>
</gene>
<dbReference type="Pfam" id="PF00589">
    <property type="entry name" value="Phage_integrase"/>
    <property type="match status" value="1"/>
</dbReference>
<dbReference type="PROSITE" id="PS51900">
    <property type="entry name" value="CB"/>
    <property type="match status" value="1"/>
</dbReference>
<dbReference type="RefSeq" id="WP_259660973.1">
    <property type="nucleotide sequence ID" value="NZ_JAHXRI010000006.1"/>
</dbReference>
<dbReference type="AlphaFoldDB" id="A0A953NAA2"/>
<organism evidence="7 8">
    <name type="scientific">Zwartia hollandica</name>
    <dbReference type="NCBI Taxonomy" id="324606"/>
    <lineage>
        <taxon>Bacteria</taxon>
        <taxon>Pseudomonadati</taxon>
        <taxon>Pseudomonadota</taxon>
        <taxon>Betaproteobacteria</taxon>
        <taxon>Burkholderiales</taxon>
        <taxon>Alcaligenaceae</taxon>
        <taxon>Zwartia</taxon>
    </lineage>
</organism>
<keyword evidence="8" id="KW-1185">Reference proteome</keyword>
<keyword evidence="3" id="KW-0233">DNA recombination</keyword>
<dbReference type="SUPFAM" id="SSF56349">
    <property type="entry name" value="DNA breaking-rejoining enzymes"/>
    <property type="match status" value="1"/>
</dbReference>
<dbReference type="Gene3D" id="1.10.443.10">
    <property type="entry name" value="Intergrase catalytic core"/>
    <property type="match status" value="1"/>
</dbReference>
<feature type="domain" description="Tyr recombinase" evidence="5">
    <location>
        <begin position="204"/>
        <end position="373"/>
    </location>
</feature>
<dbReference type="InterPro" id="IPR010998">
    <property type="entry name" value="Integrase_recombinase_N"/>
</dbReference>
<evidence type="ECO:0000256" key="4">
    <source>
        <dbReference type="PROSITE-ProRule" id="PRU01248"/>
    </source>
</evidence>
<comment type="caution">
    <text evidence="7">The sequence shown here is derived from an EMBL/GenBank/DDBJ whole genome shotgun (WGS) entry which is preliminary data.</text>
</comment>
<dbReference type="GO" id="GO:0015074">
    <property type="term" value="P:DNA integration"/>
    <property type="evidence" value="ECO:0007669"/>
    <property type="project" value="UniProtKB-KW"/>
</dbReference>
<dbReference type="GO" id="GO:0003677">
    <property type="term" value="F:DNA binding"/>
    <property type="evidence" value="ECO:0007669"/>
    <property type="project" value="UniProtKB-UniRule"/>
</dbReference>
<feature type="domain" description="Core-binding (CB)" evidence="6">
    <location>
        <begin position="88"/>
        <end position="180"/>
    </location>
</feature>
<evidence type="ECO:0000256" key="3">
    <source>
        <dbReference type="ARBA" id="ARBA00023172"/>
    </source>
</evidence>
<dbReference type="InterPro" id="IPR050090">
    <property type="entry name" value="Tyrosine_recombinase_XerCD"/>
</dbReference>
<dbReference type="GO" id="GO:0006310">
    <property type="term" value="P:DNA recombination"/>
    <property type="evidence" value="ECO:0007669"/>
    <property type="project" value="UniProtKB-KW"/>
</dbReference>
<keyword evidence="1" id="KW-0229">DNA integration</keyword>
<dbReference type="InterPro" id="IPR011010">
    <property type="entry name" value="DNA_brk_join_enz"/>
</dbReference>
<name>A0A953NAA2_9BURK</name>
<evidence type="ECO:0000313" key="8">
    <source>
        <dbReference type="Proteomes" id="UP000739565"/>
    </source>
</evidence>
<proteinExistence type="predicted"/>
<protein>
    <submittedName>
        <fullName evidence="7">Tyrosine-type recombinase/integrase</fullName>
    </submittedName>
</protein>
<dbReference type="Gene3D" id="1.10.150.130">
    <property type="match status" value="1"/>
</dbReference>
<accession>A0A953NAA2</accession>
<reference evidence="7" key="1">
    <citation type="submission" date="2021-07" db="EMBL/GenBank/DDBJ databases">
        <title>New genus and species of the family Alcaligenaceae.</title>
        <authorList>
            <person name="Hahn M.W."/>
        </authorList>
    </citation>
    <scope>NUCLEOTIDE SEQUENCE</scope>
    <source>
        <strain evidence="7">LF4-65</strain>
    </source>
</reference>
<evidence type="ECO:0000256" key="1">
    <source>
        <dbReference type="ARBA" id="ARBA00022908"/>
    </source>
</evidence>
<dbReference type="Proteomes" id="UP000739565">
    <property type="component" value="Unassembled WGS sequence"/>
</dbReference>
<evidence type="ECO:0000256" key="2">
    <source>
        <dbReference type="ARBA" id="ARBA00023125"/>
    </source>
</evidence>
<evidence type="ECO:0000259" key="5">
    <source>
        <dbReference type="PROSITE" id="PS51898"/>
    </source>
</evidence>
<evidence type="ECO:0000313" key="7">
    <source>
        <dbReference type="EMBL" id="MBZ1350603.1"/>
    </source>
</evidence>
<evidence type="ECO:0000259" key="6">
    <source>
        <dbReference type="PROSITE" id="PS51900"/>
    </source>
</evidence>
<keyword evidence="2 4" id="KW-0238">DNA-binding</keyword>
<dbReference type="EMBL" id="JAHXRI010000006">
    <property type="protein sequence ID" value="MBZ1350603.1"/>
    <property type="molecule type" value="Genomic_DNA"/>
</dbReference>
<dbReference type="PANTHER" id="PTHR30349:SF88">
    <property type="entry name" value="BLL1584 PROTEIN"/>
    <property type="match status" value="1"/>
</dbReference>
<dbReference type="InterPro" id="IPR002104">
    <property type="entry name" value="Integrase_catalytic"/>
</dbReference>
<dbReference type="PANTHER" id="PTHR30349">
    <property type="entry name" value="PHAGE INTEGRASE-RELATED"/>
    <property type="match status" value="1"/>
</dbReference>
<dbReference type="InterPro" id="IPR013762">
    <property type="entry name" value="Integrase-like_cat_sf"/>
</dbReference>
<sequence>MANPIDSKTKRDRLKPRREPYWATLEKFAALGYRKPATGQGTWIARRLDEDGRKRYQALGTHDSFDIAAKAARKWLALAAQGIYTTDVKVKDATDAYVLALKDKGRTSTAQDAQGRFKRLVDKAPIGSILLTKLTSINVRKWLNDQINKDKGAEEEDIRRSKDSANRNLSSLKAALTLAYTNRLVASDDAWAIVKPFRQVGARRKDAFLTIDARAALLSECPADLALLVKAALLTGARPGELAALNVGDFNRSQGVLTLRGKTGSRTVAISTEAAKFFTERSKGKTPAAPLLATSFGQAWNKDSWKKPLKDAVTKAGLSDTVVLYSLRHTAISEMMRASIDVFTVAKLTGTSVSMIEKNYGHLRHDEVKAKLDKIRMIR</sequence>
<dbReference type="PROSITE" id="PS51898">
    <property type="entry name" value="TYR_RECOMBINASE"/>
    <property type="match status" value="1"/>
</dbReference>